<dbReference type="Proteomes" id="UP000051936">
    <property type="component" value="Unassembled WGS sequence"/>
</dbReference>
<name>A0A0R3E1X8_9BRAD</name>
<evidence type="ECO:0000313" key="3">
    <source>
        <dbReference type="Proteomes" id="UP000051936"/>
    </source>
</evidence>
<dbReference type="InterPro" id="IPR010694">
    <property type="entry name" value="Uncharacterised_VirK"/>
</dbReference>
<evidence type="ECO:0000313" key="2">
    <source>
        <dbReference type="EMBL" id="KRQ16215.1"/>
    </source>
</evidence>
<dbReference type="EMBL" id="LJYG01000029">
    <property type="protein sequence ID" value="KRQ16215.1"/>
    <property type="molecule type" value="Genomic_DNA"/>
</dbReference>
<gene>
    <name evidence="2" type="ORF">AOQ71_06525</name>
</gene>
<evidence type="ECO:0000256" key="1">
    <source>
        <dbReference type="SAM" id="SignalP"/>
    </source>
</evidence>
<dbReference type="Pfam" id="PF06903">
    <property type="entry name" value="VirK"/>
    <property type="match status" value="1"/>
</dbReference>
<protein>
    <submittedName>
        <fullName evidence="2">VirK protein</fullName>
    </submittedName>
</protein>
<accession>A0A0R3E1X8</accession>
<comment type="caution">
    <text evidence="2">The sequence shown here is derived from an EMBL/GenBank/DDBJ whole genome shotgun (WGS) entry which is preliminary data.</text>
</comment>
<keyword evidence="1" id="KW-0732">Signal</keyword>
<dbReference type="AlphaFoldDB" id="A0A0R3E1X8"/>
<dbReference type="RefSeq" id="WP_057743316.1">
    <property type="nucleotide sequence ID" value="NZ_LJYG01000029.1"/>
</dbReference>
<dbReference type="OrthoDB" id="8251155at2"/>
<sequence>MKFSGRRLSILLSLLLAASVSTIVKADGPSPKYTEVLNALQAGKDVKVILDLNRCASADGNKTGPAVQGGLTINAFRVSAPNGISFANAHQTLDSSGHPVTEYIRHSLSREGKLTVRASKLAAGSAEVVNQGEFVCELPDGAKFVW</sequence>
<reference evidence="2 3" key="1">
    <citation type="submission" date="2015-09" db="EMBL/GenBank/DDBJ databases">
        <title>Draft Genome Sequence of Bradyrhizobium manausense Strain BR 3351T, a Novel Symbiotic Nitrogen-Fixing Alphaproteobacterium Isolated from Brazilian Amazon Rain Forest.</title>
        <authorList>
            <person name="De Araujo J.L."/>
            <person name="Zilli J.E."/>
        </authorList>
    </citation>
    <scope>NUCLEOTIDE SEQUENCE [LARGE SCALE GENOMIC DNA]</scope>
    <source>
        <strain evidence="2 3">BR3351</strain>
    </source>
</reference>
<proteinExistence type="predicted"/>
<organism evidence="2 3">
    <name type="scientific">Bradyrhizobium manausense</name>
    <dbReference type="NCBI Taxonomy" id="989370"/>
    <lineage>
        <taxon>Bacteria</taxon>
        <taxon>Pseudomonadati</taxon>
        <taxon>Pseudomonadota</taxon>
        <taxon>Alphaproteobacteria</taxon>
        <taxon>Hyphomicrobiales</taxon>
        <taxon>Nitrobacteraceae</taxon>
        <taxon>Bradyrhizobium</taxon>
    </lineage>
</organism>
<feature type="signal peptide" evidence="1">
    <location>
        <begin position="1"/>
        <end position="26"/>
    </location>
</feature>
<keyword evidence="3" id="KW-1185">Reference proteome</keyword>
<feature type="chain" id="PRO_5006435979" evidence="1">
    <location>
        <begin position="27"/>
        <end position="146"/>
    </location>
</feature>